<evidence type="ECO:0000313" key="2">
    <source>
        <dbReference type="Proteomes" id="UP000049855"/>
    </source>
</evidence>
<organism evidence="1 2">
    <name type="scientific">Sporomusa ovata</name>
    <dbReference type="NCBI Taxonomy" id="2378"/>
    <lineage>
        <taxon>Bacteria</taxon>
        <taxon>Bacillati</taxon>
        <taxon>Bacillota</taxon>
        <taxon>Negativicutes</taxon>
        <taxon>Selenomonadales</taxon>
        <taxon>Sporomusaceae</taxon>
        <taxon>Sporomusa</taxon>
    </lineage>
</organism>
<dbReference type="AlphaFoldDB" id="A0A0U1KYH2"/>
<reference evidence="2" key="1">
    <citation type="submission" date="2015-03" db="EMBL/GenBank/DDBJ databases">
        <authorList>
            <person name="Nijsse Bart"/>
        </authorList>
    </citation>
    <scope>NUCLEOTIDE SEQUENCE [LARGE SCALE GENOMIC DNA]</scope>
</reference>
<dbReference type="RefSeq" id="WP_021166819.1">
    <property type="nucleotide sequence ID" value="NZ_CTRP01000009.1"/>
</dbReference>
<dbReference type="Proteomes" id="UP000049855">
    <property type="component" value="Unassembled WGS sequence"/>
</dbReference>
<name>A0A0U1KYH2_9FIRM</name>
<gene>
    <name evidence="1" type="ORF">SpAn4DRAFT_5068</name>
</gene>
<protein>
    <submittedName>
        <fullName evidence="1">Uncharacterized protein</fullName>
    </submittedName>
</protein>
<sequence length="110" mass="12889">MAELKRQMEDLRWMIAKGLNLTIEHEFIDLVVQWLWKRNDGKGSFDEESRKVIEAFYQISKLGQAAKMKNYYAFTKLNDLCKDIEFGEAVLKICNGNITMVEAIKRQVKI</sequence>
<accession>A0A0U1KYH2</accession>
<dbReference type="EMBL" id="CTRP01000009">
    <property type="protein sequence ID" value="CQR72179.1"/>
    <property type="molecule type" value="Genomic_DNA"/>
</dbReference>
<evidence type="ECO:0000313" key="1">
    <source>
        <dbReference type="EMBL" id="CQR72179.1"/>
    </source>
</evidence>
<proteinExistence type="predicted"/>
<keyword evidence="2" id="KW-1185">Reference proteome</keyword>